<dbReference type="InterPro" id="IPR036691">
    <property type="entry name" value="Endo/exonu/phosph_ase_sf"/>
</dbReference>
<dbReference type="Pfam" id="PF03372">
    <property type="entry name" value="Exo_endo_phos"/>
    <property type="match status" value="1"/>
</dbReference>
<feature type="transmembrane region" description="Helical" evidence="1">
    <location>
        <begin position="17"/>
        <end position="35"/>
    </location>
</feature>
<evidence type="ECO:0000313" key="4">
    <source>
        <dbReference type="Proteomes" id="UP000278440"/>
    </source>
</evidence>
<dbReference type="Gene3D" id="3.60.10.10">
    <property type="entry name" value="Endonuclease/exonuclease/phosphatase"/>
    <property type="match status" value="1"/>
</dbReference>
<evidence type="ECO:0000259" key="2">
    <source>
        <dbReference type="Pfam" id="PF03372"/>
    </source>
</evidence>
<feature type="domain" description="Endonuclease/exonuclease/phosphatase" evidence="2">
    <location>
        <begin position="108"/>
        <end position="301"/>
    </location>
</feature>
<keyword evidence="4" id="KW-1185">Reference proteome</keyword>
<proteinExistence type="predicted"/>
<dbReference type="InterPro" id="IPR005135">
    <property type="entry name" value="Endo/exonuclease/phosphatase"/>
</dbReference>
<accession>A0A495XWH8</accession>
<dbReference type="SUPFAM" id="SSF56219">
    <property type="entry name" value="DNase I-like"/>
    <property type="match status" value="1"/>
</dbReference>
<feature type="transmembrane region" description="Helical" evidence="1">
    <location>
        <begin position="70"/>
        <end position="93"/>
    </location>
</feature>
<gene>
    <name evidence="3" type="ORF">DFJ68_0918</name>
</gene>
<keyword evidence="1" id="KW-0472">Membrane</keyword>
<dbReference type="Proteomes" id="UP000278440">
    <property type="component" value="Unassembled WGS sequence"/>
</dbReference>
<dbReference type="RefSeq" id="WP_121031398.1">
    <property type="nucleotide sequence ID" value="NZ_RBXT01000001.1"/>
</dbReference>
<dbReference type="OrthoDB" id="4316587at2"/>
<keyword evidence="1" id="KW-1133">Transmembrane helix</keyword>
<dbReference type="GO" id="GO:0003824">
    <property type="term" value="F:catalytic activity"/>
    <property type="evidence" value="ECO:0007669"/>
    <property type="project" value="InterPro"/>
</dbReference>
<evidence type="ECO:0000256" key="1">
    <source>
        <dbReference type="SAM" id="Phobius"/>
    </source>
</evidence>
<sequence>MPGAPGEAPRAVRAARAIAVAAGLLTLVLVGHRLLPGELGFLVETALVWLGMLVLPLLAWAAVARSRGGATVALVPAVVWALLFVPAVVPLTWTAADPVTGRQLVVASQNVAAGARTAGDSASSLAAGGAQVIGLQELTASARRDAADVLRESHPHSYTVGTVGLWSAYPIENARPLELRLGWRRALRADVVTPSGTVRVYVVHAASARVGAHGERDAMLEALARVVAADDSERIVLVGDLNAVSTDRALSGLHDELDEPNLGSGGVLRTWPTTLPLLGLDHVMGRGVEFTDRESLVVGEGDHLATRTTLNL</sequence>
<organism evidence="3 4">
    <name type="scientific">Terracoccus luteus</name>
    <dbReference type="NCBI Taxonomy" id="53356"/>
    <lineage>
        <taxon>Bacteria</taxon>
        <taxon>Bacillati</taxon>
        <taxon>Actinomycetota</taxon>
        <taxon>Actinomycetes</taxon>
        <taxon>Micrococcales</taxon>
        <taxon>Intrasporangiaceae</taxon>
        <taxon>Terracoccus</taxon>
    </lineage>
</organism>
<feature type="transmembrane region" description="Helical" evidence="1">
    <location>
        <begin position="41"/>
        <end position="63"/>
    </location>
</feature>
<dbReference type="AlphaFoldDB" id="A0A495XWH8"/>
<comment type="caution">
    <text evidence="3">The sequence shown here is derived from an EMBL/GenBank/DDBJ whole genome shotgun (WGS) entry which is preliminary data.</text>
</comment>
<dbReference type="EMBL" id="RBXT01000001">
    <property type="protein sequence ID" value="RKT77495.1"/>
    <property type="molecule type" value="Genomic_DNA"/>
</dbReference>
<reference evidence="3 4" key="1">
    <citation type="submission" date="2018-10" db="EMBL/GenBank/DDBJ databases">
        <title>Sequencing the genomes of 1000 actinobacteria strains.</title>
        <authorList>
            <person name="Klenk H.-P."/>
        </authorList>
    </citation>
    <scope>NUCLEOTIDE SEQUENCE [LARGE SCALE GENOMIC DNA]</scope>
    <source>
        <strain evidence="3 4">DSM 44267</strain>
    </source>
</reference>
<keyword evidence="1" id="KW-0812">Transmembrane</keyword>
<name>A0A495XWH8_9MICO</name>
<protein>
    <submittedName>
        <fullName evidence="3">Vancomycin resistance protein VanJ</fullName>
    </submittedName>
</protein>
<evidence type="ECO:0000313" key="3">
    <source>
        <dbReference type="EMBL" id="RKT77495.1"/>
    </source>
</evidence>